<feature type="domain" description="Thoeris protein ThsB TIR-like" evidence="1">
    <location>
        <begin position="7"/>
        <end position="90"/>
    </location>
</feature>
<reference evidence="2" key="1">
    <citation type="submission" date="2023-01" db="EMBL/GenBank/DDBJ databases">
        <title>The genome sequence of Kordiimonadaceae bacterium 6D33.</title>
        <authorList>
            <person name="Liu Y."/>
        </authorList>
    </citation>
    <scope>NUCLEOTIDE SEQUENCE</scope>
    <source>
        <strain evidence="2">6D33</strain>
    </source>
</reference>
<evidence type="ECO:0000313" key="3">
    <source>
        <dbReference type="Proteomes" id="UP001217500"/>
    </source>
</evidence>
<evidence type="ECO:0000313" key="2">
    <source>
        <dbReference type="EMBL" id="WCL53636.1"/>
    </source>
</evidence>
<dbReference type="InterPro" id="IPR036490">
    <property type="entry name" value="ThsB_TIR-like_sf"/>
</dbReference>
<dbReference type="Pfam" id="PF08937">
    <property type="entry name" value="ThsB_TIR"/>
    <property type="match status" value="1"/>
</dbReference>
<keyword evidence="3" id="KW-1185">Reference proteome</keyword>
<dbReference type="KEGG" id="gso:PH603_13940"/>
<dbReference type="RefSeq" id="WP_289503148.1">
    <property type="nucleotide sequence ID" value="NZ_CP116805.1"/>
</dbReference>
<dbReference type="AlphaFoldDB" id="A0AAE9XNX4"/>
<protein>
    <submittedName>
        <fullName evidence="2">TIR domain-containing protein</fullName>
    </submittedName>
</protein>
<dbReference type="SUPFAM" id="SSF52206">
    <property type="entry name" value="Hypothetical protein MTH538"/>
    <property type="match status" value="1"/>
</dbReference>
<dbReference type="EMBL" id="CP116805">
    <property type="protein sequence ID" value="WCL53636.1"/>
    <property type="molecule type" value="Genomic_DNA"/>
</dbReference>
<organism evidence="2 3">
    <name type="scientific">Gimibacter soli</name>
    <dbReference type="NCBI Taxonomy" id="3024400"/>
    <lineage>
        <taxon>Bacteria</taxon>
        <taxon>Pseudomonadati</taxon>
        <taxon>Pseudomonadota</taxon>
        <taxon>Alphaproteobacteria</taxon>
        <taxon>Kordiimonadales</taxon>
        <taxon>Temperatibacteraceae</taxon>
        <taxon>Gimibacter</taxon>
    </lineage>
</organism>
<evidence type="ECO:0000259" key="1">
    <source>
        <dbReference type="Pfam" id="PF08937"/>
    </source>
</evidence>
<dbReference type="Gene3D" id="3.40.50.9200">
    <property type="entry name" value="Hypothetical protein MTH538"/>
    <property type="match status" value="1"/>
</dbReference>
<sequence length="129" mass="14675">MGKQRAFVSFDYENDEPAKVMFVGQSKHLESPFEFKDNSVRSHLDGDWEQKVRRRMENVDVVVILCGRKTHTADGVSAELEIARAAGKPYFLLAAYGDGKCTKPKSATSNDKLYRWTWDNLKALFAGKR</sequence>
<gene>
    <name evidence="2" type="ORF">PH603_13940</name>
</gene>
<name>A0AAE9XNX4_9PROT</name>
<proteinExistence type="predicted"/>
<dbReference type="Proteomes" id="UP001217500">
    <property type="component" value="Chromosome"/>
</dbReference>
<dbReference type="InterPro" id="IPR015032">
    <property type="entry name" value="ThsB__TIR-like_domain"/>
</dbReference>
<accession>A0AAE9XNX4</accession>